<evidence type="ECO:0008006" key="5">
    <source>
        <dbReference type="Google" id="ProtNLM"/>
    </source>
</evidence>
<keyword evidence="2" id="KW-0812">Transmembrane</keyword>
<dbReference type="AlphaFoldDB" id="S8FG19"/>
<dbReference type="HOGENOM" id="CLU_065000_2_0_1"/>
<keyword evidence="2" id="KW-0472">Membrane</keyword>
<dbReference type="InParanoid" id="S8FG19"/>
<feature type="transmembrane region" description="Helical" evidence="2">
    <location>
        <begin position="235"/>
        <end position="257"/>
    </location>
</feature>
<feature type="transmembrane region" description="Helical" evidence="2">
    <location>
        <begin position="263"/>
        <end position="284"/>
    </location>
</feature>
<name>S8FG19_FOMSC</name>
<keyword evidence="2" id="KW-1133">Transmembrane helix</keyword>
<evidence type="ECO:0000256" key="2">
    <source>
        <dbReference type="SAM" id="Phobius"/>
    </source>
</evidence>
<proteinExistence type="predicted"/>
<evidence type="ECO:0000313" key="4">
    <source>
        <dbReference type="Proteomes" id="UP000015241"/>
    </source>
</evidence>
<feature type="transmembrane region" description="Helical" evidence="2">
    <location>
        <begin position="112"/>
        <end position="132"/>
    </location>
</feature>
<accession>S8FG19</accession>
<protein>
    <recommendedName>
        <fullName evidence="5">Transmembrane protein</fullName>
    </recommendedName>
</protein>
<reference evidence="3 4" key="1">
    <citation type="journal article" date="2012" name="Science">
        <title>The Paleozoic origin of enzymatic lignin decomposition reconstructed from 31 fungal genomes.</title>
        <authorList>
            <person name="Floudas D."/>
            <person name="Binder M."/>
            <person name="Riley R."/>
            <person name="Barry K."/>
            <person name="Blanchette R.A."/>
            <person name="Henrissat B."/>
            <person name="Martinez A.T."/>
            <person name="Otillar R."/>
            <person name="Spatafora J.W."/>
            <person name="Yadav J.S."/>
            <person name="Aerts A."/>
            <person name="Benoit I."/>
            <person name="Boyd A."/>
            <person name="Carlson A."/>
            <person name="Copeland A."/>
            <person name="Coutinho P.M."/>
            <person name="de Vries R.P."/>
            <person name="Ferreira P."/>
            <person name="Findley K."/>
            <person name="Foster B."/>
            <person name="Gaskell J."/>
            <person name="Glotzer D."/>
            <person name="Gorecki P."/>
            <person name="Heitman J."/>
            <person name="Hesse C."/>
            <person name="Hori C."/>
            <person name="Igarashi K."/>
            <person name="Jurgens J.A."/>
            <person name="Kallen N."/>
            <person name="Kersten P."/>
            <person name="Kohler A."/>
            <person name="Kuees U."/>
            <person name="Kumar T.K.A."/>
            <person name="Kuo A."/>
            <person name="LaButti K."/>
            <person name="Larrondo L.F."/>
            <person name="Lindquist E."/>
            <person name="Ling A."/>
            <person name="Lombard V."/>
            <person name="Lucas S."/>
            <person name="Lundell T."/>
            <person name="Martin R."/>
            <person name="McLaughlin D.J."/>
            <person name="Morgenstern I."/>
            <person name="Morin E."/>
            <person name="Murat C."/>
            <person name="Nagy L.G."/>
            <person name="Nolan M."/>
            <person name="Ohm R.A."/>
            <person name="Patyshakuliyeva A."/>
            <person name="Rokas A."/>
            <person name="Ruiz-Duenas F.J."/>
            <person name="Sabat G."/>
            <person name="Salamov A."/>
            <person name="Samejima M."/>
            <person name="Schmutz J."/>
            <person name="Slot J.C."/>
            <person name="St John F."/>
            <person name="Stenlid J."/>
            <person name="Sun H."/>
            <person name="Sun S."/>
            <person name="Syed K."/>
            <person name="Tsang A."/>
            <person name="Wiebenga A."/>
            <person name="Young D."/>
            <person name="Pisabarro A."/>
            <person name="Eastwood D.C."/>
            <person name="Martin F."/>
            <person name="Cullen D."/>
            <person name="Grigoriev I.V."/>
            <person name="Hibbett D.S."/>
        </authorList>
    </citation>
    <scope>NUCLEOTIDE SEQUENCE</scope>
    <source>
        <strain evidence="4">FP-58527</strain>
    </source>
</reference>
<feature type="transmembrane region" description="Helical" evidence="2">
    <location>
        <begin position="152"/>
        <end position="175"/>
    </location>
</feature>
<dbReference type="OrthoDB" id="2653987at2759"/>
<feature type="region of interest" description="Disordered" evidence="1">
    <location>
        <begin position="1"/>
        <end position="29"/>
    </location>
</feature>
<evidence type="ECO:0000256" key="1">
    <source>
        <dbReference type="SAM" id="MobiDB-lite"/>
    </source>
</evidence>
<dbReference type="eggNOG" id="ENOG502SMS0">
    <property type="taxonomic scope" value="Eukaryota"/>
</dbReference>
<dbReference type="EMBL" id="KE504149">
    <property type="protein sequence ID" value="EPT00381.1"/>
    <property type="molecule type" value="Genomic_DNA"/>
</dbReference>
<organism evidence="3 4">
    <name type="scientific">Fomitopsis schrenkii</name>
    <name type="common">Brown rot fungus</name>
    <dbReference type="NCBI Taxonomy" id="2126942"/>
    <lineage>
        <taxon>Eukaryota</taxon>
        <taxon>Fungi</taxon>
        <taxon>Dikarya</taxon>
        <taxon>Basidiomycota</taxon>
        <taxon>Agaricomycotina</taxon>
        <taxon>Agaricomycetes</taxon>
        <taxon>Polyporales</taxon>
        <taxon>Fomitopsis</taxon>
    </lineage>
</organism>
<feature type="compositionally biased region" description="Basic and acidic residues" evidence="1">
    <location>
        <begin position="10"/>
        <end position="22"/>
    </location>
</feature>
<dbReference type="Proteomes" id="UP000015241">
    <property type="component" value="Unassembled WGS sequence"/>
</dbReference>
<keyword evidence="4" id="KW-1185">Reference proteome</keyword>
<evidence type="ECO:0000313" key="3">
    <source>
        <dbReference type="EMBL" id="EPT00381.1"/>
    </source>
</evidence>
<sequence>MGPDLNGKSVLRDTKHMTEEPRPLSSASSPFLLMDPTILRTFKTSRSTTDVRALRHPYGAGVQNGDVGKNNVQVKTTVPPVRNWTQVDQDVTDEEVRKNVLKDLMKSWMDRLQLISVITTFFAATEGQLLVITTPADDNTPETRIRAAANGILAGALVIHLCAAIISFLAAFFLVRYRLQEATKQEIKIETGLTPTSSSPAFKTGILSTNPHLEEMGPFRRGGPPTRLLEHLHTLCMWLALVGFVLALAGALCYAWARLSRSAGIFASVCMAVSWAAAFIAFFVTL</sequence>
<gene>
    <name evidence="3" type="ORF">FOMPIDRAFT_1016480</name>
</gene>